<dbReference type="PANTHER" id="PTHR48086">
    <property type="entry name" value="SODIUM/PROLINE SYMPORTER-RELATED"/>
    <property type="match status" value="1"/>
</dbReference>
<feature type="transmembrane region" description="Helical" evidence="8">
    <location>
        <begin position="268"/>
        <end position="291"/>
    </location>
</feature>
<evidence type="ECO:0000256" key="4">
    <source>
        <dbReference type="ARBA" id="ARBA00022692"/>
    </source>
</evidence>
<evidence type="ECO:0000256" key="7">
    <source>
        <dbReference type="RuleBase" id="RU362091"/>
    </source>
</evidence>
<evidence type="ECO:0000313" key="10">
    <source>
        <dbReference type="Proteomes" id="UP000240542"/>
    </source>
</evidence>
<reference evidence="9 10" key="1">
    <citation type="submission" date="2018-03" db="EMBL/GenBank/DDBJ databases">
        <title>Genomic Encyclopedia of Archaeal and Bacterial Type Strains, Phase II (KMG-II): from individual species to whole genera.</title>
        <authorList>
            <person name="Goeker M."/>
        </authorList>
    </citation>
    <scope>NUCLEOTIDE SEQUENCE [LARGE SCALE GENOMIC DNA]</scope>
    <source>
        <strain evidence="9 10">DSM 45312</strain>
    </source>
</reference>
<comment type="caution">
    <text evidence="9">The sequence shown here is derived from an EMBL/GenBank/DDBJ whole genome shotgun (WGS) entry which is preliminary data.</text>
</comment>
<comment type="similarity">
    <text evidence="2 7">Belongs to the sodium:solute symporter (SSF) (TC 2.A.21) family.</text>
</comment>
<dbReference type="EMBL" id="PYGA01000033">
    <property type="protein sequence ID" value="PSK86941.1"/>
    <property type="molecule type" value="Genomic_DNA"/>
</dbReference>
<feature type="transmembrane region" description="Helical" evidence="8">
    <location>
        <begin position="51"/>
        <end position="73"/>
    </location>
</feature>
<keyword evidence="3" id="KW-0813">Transport</keyword>
<comment type="subcellular location">
    <subcellularLocation>
        <location evidence="1">Membrane</location>
        <topology evidence="1">Multi-pass membrane protein</topology>
    </subcellularLocation>
</comment>
<accession>A0A2P8CPR4</accession>
<feature type="transmembrane region" description="Helical" evidence="8">
    <location>
        <begin position="79"/>
        <end position="100"/>
    </location>
</feature>
<dbReference type="Gene3D" id="1.20.1730.10">
    <property type="entry name" value="Sodium/glucose cotransporter"/>
    <property type="match status" value="1"/>
</dbReference>
<evidence type="ECO:0000256" key="8">
    <source>
        <dbReference type="SAM" id="Phobius"/>
    </source>
</evidence>
<keyword evidence="10" id="KW-1185">Reference proteome</keyword>
<dbReference type="InterPro" id="IPR001734">
    <property type="entry name" value="Na/solute_symporter"/>
</dbReference>
<keyword evidence="4 8" id="KW-0812">Transmembrane</keyword>
<organism evidence="9 10">
    <name type="scientific">Murinocardiopsis flavida</name>
    <dbReference type="NCBI Taxonomy" id="645275"/>
    <lineage>
        <taxon>Bacteria</taxon>
        <taxon>Bacillati</taxon>
        <taxon>Actinomycetota</taxon>
        <taxon>Actinomycetes</taxon>
        <taxon>Streptosporangiales</taxon>
        <taxon>Nocardiopsidaceae</taxon>
        <taxon>Murinocardiopsis</taxon>
    </lineage>
</organism>
<dbReference type="AlphaFoldDB" id="A0A2P8CPR4"/>
<sequence length="504" mass="52497">MNMIAGSNAVYLSAFLGMLVLMLGLGILVARRNRTGEDFLLAGRRLTLPMVTGSALATLVGTGSSLGAVSLSYENGWAGALYGLGGAVGIFLLLWLFADARDHGFMTFPEEMSFYYGANRVIKGTVAVVLFLATIGWLGAHILGGALYLSYLTGMDMALAKIVVALGFGLYTVIGGYLAVVVTDMVQGTILFFGFTILAVLALVKVGGFGAINAGAPAEATSFLGVEALGIVPAISLAVVIAVGVLATPSHRQRIYSANSTRTARRSFALVGVLFAVFAIAPPIVGLSAQALRPGMENPDLAFPHLATEVFPLWVGALLLVAGLSATMSSGDSEAITGVTIFLRDISHLVTGKLPKAENMVVHSRIALVAVLSLALVGALLAETIIDYITTMISTVLTGLLVAVLLGKFWRRTTWQGGLGAIIGGAVAATAVNLSGRLTEFWGNPAIPSLAVALVVGILVSLVTPRTRISDAEALRLLAAERAELDVGTRLRGEDSTAPEEREI</sequence>
<dbReference type="Proteomes" id="UP000240542">
    <property type="component" value="Unassembled WGS sequence"/>
</dbReference>
<dbReference type="InterPro" id="IPR050277">
    <property type="entry name" value="Sodium:Solute_Symporter"/>
</dbReference>
<dbReference type="CDD" id="cd10322">
    <property type="entry name" value="SLC5sbd"/>
    <property type="match status" value="1"/>
</dbReference>
<feature type="transmembrane region" description="Helical" evidence="8">
    <location>
        <begin position="162"/>
        <end position="183"/>
    </location>
</feature>
<evidence type="ECO:0000256" key="5">
    <source>
        <dbReference type="ARBA" id="ARBA00022989"/>
    </source>
</evidence>
<gene>
    <name evidence="9" type="ORF">CLV63_13358</name>
</gene>
<proteinExistence type="inferred from homology"/>
<keyword evidence="5 8" id="KW-1133">Transmembrane helix</keyword>
<dbReference type="Pfam" id="PF00474">
    <property type="entry name" value="SSF"/>
    <property type="match status" value="1"/>
</dbReference>
<dbReference type="InterPro" id="IPR038377">
    <property type="entry name" value="Na/Glc_symporter_sf"/>
</dbReference>
<evidence type="ECO:0000256" key="2">
    <source>
        <dbReference type="ARBA" id="ARBA00006434"/>
    </source>
</evidence>
<keyword evidence="6 8" id="KW-0472">Membrane</keyword>
<dbReference type="GO" id="GO:0005886">
    <property type="term" value="C:plasma membrane"/>
    <property type="evidence" value="ECO:0007669"/>
    <property type="project" value="TreeGrafter"/>
</dbReference>
<protein>
    <submittedName>
        <fullName evidence="9">SSS family solute:Na+ symporter</fullName>
    </submittedName>
</protein>
<evidence type="ECO:0000256" key="1">
    <source>
        <dbReference type="ARBA" id="ARBA00004141"/>
    </source>
</evidence>
<feature type="transmembrane region" description="Helical" evidence="8">
    <location>
        <begin position="190"/>
        <end position="212"/>
    </location>
</feature>
<dbReference type="GO" id="GO:0022857">
    <property type="term" value="F:transmembrane transporter activity"/>
    <property type="evidence" value="ECO:0007669"/>
    <property type="project" value="InterPro"/>
</dbReference>
<dbReference type="RefSeq" id="WP_394339820.1">
    <property type="nucleotide sequence ID" value="NZ_PYGA01000033.1"/>
</dbReference>
<feature type="transmembrane region" description="Helical" evidence="8">
    <location>
        <begin position="121"/>
        <end position="142"/>
    </location>
</feature>
<evidence type="ECO:0000256" key="3">
    <source>
        <dbReference type="ARBA" id="ARBA00022448"/>
    </source>
</evidence>
<feature type="transmembrane region" description="Helical" evidence="8">
    <location>
        <begin position="224"/>
        <end position="247"/>
    </location>
</feature>
<dbReference type="PANTHER" id="PTHR48086:SF7">
    <property type="entry name" value="SODIUM-SOLUTE SYMPORTER-RELATED"/>
    <property type="match status" value="1"/>
</dbReference>
<name>A0A2P8CPR4_9ACTN</name>
<evidence type="ECO:0000256" key="6">
    <source>
        <dbReference type="ARBA" id="ARBA00023136"/>
    </source>
</evidence>
<feature type="transmembrane region" description="Helical" evidence="8">
    <location>
        <begin position="388"/>
        <end position="406"/>
    </location>
</feature>
<dbReference type="PROSITE" id="PS50283">
    <property type="entry name" value="NA_SOLUT_SYMP_3"/>
    <property type="match status" value="1"/>
</dbReference>
<feature type="transmembrane region" description="Helical" evidence="8">
    <location>
        <begin position="418"/>
        <end position="436"/>
    </location>
</feature>
<feature type="transmembrane region" description="Helical" evidence="8">
    <location>
        <begin position="362"/>
        <end position="382"/>
    </location>
</feature>
<feature type="transmembrane region" description="Helical" evidence="8">
    <location>
        <begin position="12"/>
        <end position="30"/>
    </location>
</feature>
<evidence type="ECO:0000313" key="9">
    <source>
        <dbReference type="EMBL" id="PSK86941.1"/>
    </source>
</evidence>
<feature type="transmembrane region" description="Helical" evidence="8">
    <location>
        <begin position="442"/>
        <end position="463"/>
    </location>
</feature>
<feature type="transmembrane region" description="Helical" evidence="8">
    <location>
        <begin position="311"/>
        <end position="328"/>
    </location>
</feature>